<gene>
    <name evidence="2" type="ORF">MNBD_GAMMA12-2561</name>
</gene>
<dbReference type="GO" id="GO:0003677">
    <property type="term" value="F:DNA binding"/>
    <property type="evidence" value="ECO:0007669"/>
    <property type="project" value="InterPro"/>
</dbReference>
<proteinExistence type="predicted"/>
<evidence type="ECO:0000313" key="2">
    <source>
        <dbReference type="EMBL" id="VAW82403.1"/>
    </source>
</evidence>
<dbReference type="GO" id="GO:0006313">
    <property type="term" value="P:DNA transposition"/>
    <property type="evidence" value="ECO:0007669"/>
    <property type="project" value="InterPro"/>
</dbReference>
<dbReference type="EMBL" id="UOFL01000244">
    <property type="protein sequence ID" value="VAW82403.1"/>
    <property type="molecule type" value="Genomic_DNA"/>
</dbReference>
<protein>
    <submittedName>
        <fullName evidence="2">Elements of external origin transposon-related functions</fullName>
    </submittedName>
</protein>
<feature type="domain" description="Transposase IS4-like" evidence="1">
    <location>
        <begin position="175"/>
        <end position="309"/>
    </location>
</feature>
<sequence length="321" mass="35890">MSRDWIEKGTLSLEKLRIDSTVVASNIAPPSDSQLLNDSVRVLSRALAISQNATGLKIRFTDKRKTSKSLAFRIFNAKNAEKKVLYPILLKVVEVVLKQVERALIQVRKEGGSSVSMQKWISKVTHYKDLTLRIVNQTVCRVIDKEGVPSSEKIVSLFEEHTDIIVKGFRDVHYGHKINLSTEKNGLITYLCIEKGNPADSDRFMPILNAHQNDLGYLPKSVVSDGCYASQNNVSQGRALGIQPVVFNKRVGLSFHAMGVKRKTFDRLRCFRAGVEGNIPELKRAFGMSKAQWKGHNGFKAFVWASVISDNLVCIARMQSG</sequence>
<dbReference type="Pfam" id="PF01609">
    <property type="entry name" value="DDE_Tnp_1"/>
    <property type="match status" value="1"/>
</dbReference>
<reference evidence="2" key="1">
    <citation type="submission" date="2018-06" db="EMBL/GenBank/DDBJ databases">
        <authorList>
            <person name="Zhirakovskaya E."/>
        </authorList>
    </citation>
    <scope>NUCLEOTIDE SEQUENCE</scope>
</reference>
<organism evidence="2">
    <name type="scientific">hydrothermal vent metagenome</name>
    <dbReference type="NCBI Taxonomy" id="652676"/>
    <lineage>
        <taxon>unclassified sequences</taxon>
        <taxon>metagenomes</taxon>
        <taxon>ecological metagenomes</taxon>
    </lineage>
</organism>
<dbReference type="InterPro" id="IPR002559">
    <property type="entry name" value="Transposase_11"/>
</dbReference>
<name>A0A3B0Z296_9ZZZZ</name>
<dbReference type="GO" id="GO:0004803">
    <property type="term" value="F:transposase activity"/>
    <property type="evidence" value="ECO:0007669"/>
    <property type="project" value="InterPro"/>
</dbReference>
<evidence type="ECO:0000259" key="1">
    <source>
        <dbReference type="Pfam" id="PF01609"/>
    </source>
</evidence>
<dbReference type="AlphaFoldDB" id="A0A3B0Z296"/>
<accession>A0A3B0Z296</accession>